<dbReference type="PROSITE" id="PS50075">
    <property type="entry name" value="CARRIER"/>
    <property type="match status" value="1"/>
</dbReference>
<dbReference type="Pfam" id="PF00550">
    <property type="entry name" value="PP-binding"/>
    <property type="match status" value="1"/>
</dbReference>
<evidence type="ECO:0000256" key="5">
    <source>
        <dbReference type="ARBA" id="ARBA00023239"/>
    </source>
</evidence>
<dbReference type="SUPFAM" id="SSF47336">
    <property type="entry name" value="ACP-like"/>
    <property type="match status" value="1"/>
</dbReference>
<proteinExistence type="predicted"/>
<keyword evidence="5" id="KW-0456">Lyase</keyword>
<evidence type="ECO:0000256" key="6">
    <source>
        <dbReference type="PIRSR" id="PIRSR600183-50"/>
    </source>
</evidence>
<dbReference type="Pfam" id="PF02784">
    <property type="entry name" value="Orn_Arg_deC_N"/>
    <property type="match status" value="1"/>
</dbReference>
<dbReference type="PRINTS" id="PR01179">
    <property type="entry name" value="ODADCRBXLASE"/>
</dbReference>
<dbReference type="AlphaFoldDB" id="A0A495XJI4"/>
<dbReference type="Gene3D" id="3.20.20.10">
    <property type="entry name" value="Alanine racemase"/>
    <property type="match status" value="1"/>
</dbReference>
<keyword evidence="2" id="KW-0210">Decarboxylase</keyword>
<sequence>MSELHVQGIPVSAIAEEFGTPLYLYDADVLADTYTALRDRLHPAVEVYFSLKANPNVSVCAELVRLGAGTEVSSAIELATASLAGSRPEHTIFLGPGKTDGELRACVDAGIRTTVVESAGELRRLDAIVDGRGGAPVDVLLRVNPAFTTKGSGLSMGGKPRQFGIDEQDVPSVVALARTLPHVRVAGLHAYMGTRILNATDIVHNTRGILDMAAGLHDSSGVPLDTVDIGGGLGVAYFDNEKDLDLDAVTAGVNAVVEEFLADHPDTRLIMELGRYLVAFAGRYVVRVLDVKTSRGEAFAIADGGTNHHMAAVGIGSFVKRNFPIRSLTRFDEPATGPCTVTGPLCTPNDVIGKKVPLAPVAVGDLLGVERSGAYGPTASPVQFLSHGYPAEVLVRDGQAHLVRRRDTAEDLLGKQILLPVRSADRREDPMNRDETIEAVKVALADVLQRELPATHEDTRLFEDLHLDSTSVLEVLMTLEDSVGIEVDPEELQPEHLKTIGSLADYALDQAGERARG</sequence>
<dbReference type="PANTHER" id="PTHR43727:SF2">
    <property type="entry name" value="GROUP IV DECARBOXYLASE"/>
    <property type="match status" value="1"/>
</dbReference>
<dbReference type="Gene3D" id="2.40.37.10">
    <property type="entry name" value="Lyase, Ornithine Decarboxylase, Chain A, domain 1"/>
    <property type="match status" value="1"/>
</dbReference>
<feature type="domain" description="Carrier" evidence="7">
    <location>
        <begin position="431"/>
        <end position="511"/>
    </location>
</feature>
<comment type="cofactor">
    <cofactor evidence="1 6">
        <name>pyridoxal 5'-phosphate</name>
        <dbReference type="ChEBI" id="CHEBI:597326"/>
    </cofactor>
</comment>
<dbReference type="SUPFAM" id="SSF51419">
    <property type="entry name" value="PLP-binding barrel"/>
    <property type="match status" value="1"/>
</dbReference>
<evidence type="ECO:0000256" key="2">
    <source>
        <dbReference type="ARBA" id="ARBA00022793"/>
    </source>
</evidence>
<organism evidence="8 9">
    <name type="scientific">Saccharothrix variisporea</name>
    <dbReference type="NCBI Taxonomy" id="543527"/>
    <lineage>
        <taxon>Bacteria</taxon>
        <taxon>Bacillati</taxon>
        <taxon>Actinomycetota</taxon>
        <taxon>Actinomycetes</taxon>
        <taxon>Pseudonocardiales</taxon>
        <taxon>Pseudonocardiaceae</taxon>
        <taxon>Saccharothrix</taxon>
    </lineage>
</organism>
<evidence type="ECO:0000313" key="8">
    <source>
        <dbReference type="EMBL" id="RKT74681.1"/>
    </source>
</evidence>
<name>A0A495XJI4_9PSEU</name>
<evidence type="ECO:0000256" key="3">
    <source>
        <dbReference type="ARBA" id="ARBA00022898"/>
    </source>
</evidence>
<dbReference type="GO" id="GO:0008836">
    <property type="term" value="F:diaminopimelate decarboxylase activity"/>
    <property type="evidence" value="ECO:0007669"/>
    <property type="project" value="InterPro"/>
</dbReference>
<dbReference type="InterPro" id="IPR009006">
    <property type="entry name" value="Ala_racemase/Decarboxylase_C"/>
</dbReference>
<dbReference type="PANTHER" id="PTHR43727">
    <property type="entry name" value="DIAMINOPIMELATE DECARBOXYLASE"/>
    <property type="match status" value="1"/>
</dbReference>
<accession>A0A495XJI4</accession>
<comment type="caution">
    <text evidence="8">The sequence shown here is derived from an EMBL/GenBank/DDBJ whole genome shotgun (WGS) entry which is preliminary data.</text>
</comment>
<protein>
    <submittedName>
        <fullName evidence="8">Diaminopimelate decarboxylase</fullName>
    </submittedName>
</protein>
<dbReference type="InterPro" id="IPR002986">
    <property type="entry name" value="DAP_deCOOHase_LysA"/>
</dbReference>
<dbReference type="InterPro" id="IPR022644">
    <property type="entry name" value="De-COase2_N"/>
</dbReference>
<dbReference type="GO" id="GO:0009089">
    <property type="term" value="P:lysine biosynthetic process via diaminopimelate"/>
    <property type="evidence" value="ECO:0007669"/>
    <property type="project" value="InterPro"/>
</dbReference>
<dbReference type="EMBL" id="RBXR01000001">
    <property type="protein sequence ID" value="RKT74681.1"/>
    <property type="molecule type" value="Genomic_DNA"/>
</dbReference>
<dbReference type="RefSeq" id="WP_121229648.1">
    <property type="nucleotide sequence ID" value="NZ_JBIUBA010000006.1"/>
</dbReference>
<dbReference type="InterPro" id="IPR009081">
    <property type="entry name" value="PP-bd_ACP"/>
</dbReference>
<evidence type="ECO:0000256" key="4">
    <source>
        <dbReference type="ARBA" id="ARBA00023154"/>
    </source>
</evidence>
<dbReference type="InterPro" id="IPR029066">
    <property type="entry name" value="PLP-binding_barrel"/>
</dbReference>
<dbReference type="CDD" id="cd06839">
    <property type="entry name" value="PLPDE_III_Btrk_like"/>
    <property type="match status" value="1"/>
</dbReference>
<feature type="active site" description="Proton donor" evidence="6">
    <location>
        <position position="346"/>
    </location>
</feature>
<dbReference type="OrthoDB" id="9802241at2"/>
<dbReference type="PRINTS" id="PR01181">
    <property type="entry name" value="DAPDCRBXLASE"/>
</dbReference>
<evidence type="ECO:0000313" key="9">
    <source>
        <dbReference type="Proteomes" id="UP000272729"/>
    </source>
</evidence>
<feature type="modified residue" description="N6-(pyridoxal phosphate)lysine" evidence="6">
    <location>
        <position position="52"/>
    </location>
</feature>
<reference evidence="8 9" key="1">
    <citation type="submission" date="2018-10" db="EMBL/GenBank/DDBJ databases">
        <title>Sequencing the genomes of 1000 actinobacteria strains.</title>
        <authorList>
            <person name="Klenk H.-P."/>
        </authorList>
    </citation>
    <scope>NUCLEOTIDE SEQUENCE [LARGE SCALE GENOMIC DNA]</scope>
    <source>
        <strain evidence="8 9">DSM 43911</strain>
    </source>
</reference>
<evidence type="ECO:0000259" key="7">
    <source>
        <dbReference type="PROSITE" id="PS50075"/>
    </source>
</evidence>
<evidence type="ECO:0000256" key="1">
    <source>
        <dbReference type="ARBA" id="ARBA00001933"/>
    </source>
</evidence>
<gene>
    <name evidence="8" type="ORF">DFJ66_8048</name>
</gene>
<keyword evidence="9" id="KW-1185">Reference proteome</keyword>
<dbReference type="Proteomes" id="UP000272729">
    <property type="component" value="Unassembled WGS sequence"/>
</dbReference>
<dbReference type="InterPro" id="IPR036736">
    <property type="entry name" value="ACP-like_sf"/>
</dbReference>
<keyword evidence="3 6" id="KW-0663">Pyridoxal phosphate</keyword>
<keyword evidence="4" id="KW-0028">Amino-acid biosynthesis</keyword>
<dbReference type="InterPro" id="IPR000183">
    <property type="entry name" value="Orn/DAP/Arg_de-COase"/>
</dbReference>
<keyword evidence="4" id="KW-0457">Lysine biosynthesis</keyword>
<dbReference type="SUPFAM" id="SSF50621">
    <property type="entry name" value="Alanine racemase C-terminal domain-like"/>
    <property type="match status" value="1"/>
</dbReference>
<dbReference type="Gene3D" id="1.10.1200.10">
    <property type="entry name" value="ACP-like"/>
    <property type="match status" value="1"/>
</dbReference>